<name>A0ACB0J0B5_TRIPR</name>
<proteinExistence type="predicted"/>
<dbReference type="Proteomes" id="UP001177021">
    <property type="component" value="Unassembled WGS sequence"/>
</dbReference>
<evidence type="ECO:0000313" key="2">
    <source>
        <dbReference type="Proteomes" id="UP001177021"/>
    </source>
</evidence>
<keyword evidence="2" id="KW-1185">Reference proteome</keyword>
<dbReference type="EMBL" id="CASHSV030000013">
    <property type="protein sequence ID" value="CAJ2637513.1"/>
    <property type="molecule type" value="Genomic_DNA"/>
</dbReference>
<comment type="caution">
    <text evidence="1">The sequence shown here is derived from an EMBL/GenBank/DDBJ whole genome shotgun (WGS) entry which is preliminary data.</text>
</comment>
<sequence length="50" mass="6256">MRWCVLVLLFLERYRRQAFMVDVRVEVDREIERDVKKCDGYEFIFGQKRN</sequence>
<protein>
    <submittedName>
        <fullName evidence="1">Uncharacterized protein</fullName>
    </submittedName>
</protein>
<accession>A0ACB0J0B5</accession>
<organism evidence="1 2">
    <name type="scientific">Trifolium pratense</name>
    <name type="common">Red clover</name>
    <dbReference type="NCBI Taxonomy" id="57577"/>
    <lineage>
        <taxon>Eukaryota</taxon>
        <taxon>Viridiplantae</taxon>
        <taxon>Streptophyta</taxon>
        <taxon>Embryophyta</taxon>
        <taxon>Tracheophyta</taxon>
        <taxon>Spermatophyta</taxon>
        <taxon>Magnoliopsida</taxon>
        <taxon>eudicotyledons</taxon>
        <taxon>Gunneridae</taxon>
        <taxon>Pentapetalae</taxon>
        <taxon>rosids</taxon>
        <taxon>fabids</taxon>
        <taxon>Fabales</taxon>
        <taxon>Fabaceae</taxon>
        <taxon>Papilionoideae</taxon>
        <taxon>50 kb inversion clade</taxon>
        <taxon>NPAAA clade</taxon>
        <taxon>Hologalegina</taxon>
        <taxon>IRL clade</taxon>
        <taxon>Trifolieae</taxon>
        <taxon>Trifolium</taxon>
    </lineage>
</organism>
<gene>
    <name evidence="1" type="ORF">MILVUS5_LOCUS7861</name>
</gene>
<reference evidence="1" key="1">
    <citation type="submission" date="2023-10" db="EMBL/GenBank/DDBJ databases">
        <authorList>
            <person name="Rodriguez Cubillos JULIANA M."/>
            <person name="De Vega J."/>
        </authorList>
    </citation>
    <scope>NUCLEOTIDE SEQUENCE</scope>
</reference>
<evidence type="ECO:0000313" key="1">
    <source>
        <dbReference type="EMBL" id="CAJ2637513.1"/>
    </source>
</evidence>